<evidence type="ECO:0000256" key="1">
    <source>
        <dbReference type="SAM" id="MobiDB-lite"/>
    </source>
</evidence>
<reference evidence="2" key="8">
    <citation type="journal article" date="2005" name="Science">
        <title>Antisense Transcription in the Mammalian Transcriptome.</title>
        <authorList>
            <consortium name="RIKEN Genome Exploration Research Group and Genome Science Group (Genome Network Project Core Group) and the FANTOM Consortium"/>
        </authorList>
    </citation>
    <scope>NUCLEOTIDE SEQUENCE</scope>
    <source>
        <strain evidence="2">C57BL/6J</strain>
        <tissue evidence="2">Kidney</tissue>
    </source>
</reference>
<feature type="region of interest" description="Disordered" evidence="1">
    <location>
        <begin position="1"/>
        <end position="59"/>
    </location>
</feature>
<reference evidence="2" key="4">
    <citation type="journal article" date="2001" name="Nature">
        <title>Functional annotation of a full-length mouse cDNA collection.</title>
        <authorList>
            <consortium name="The RIKEN Genome Exploration Research Group Phase II Team and the FANTOM Consortium"/>
        </authorList>
    </citation>
    <scope>NUCLEOTIDE SEQUENCE</scope>
    <source>
        <strain evidence="2">C57BL/6J</strain>
        <tissue evidence="2">Kidney</tissue>
    </source>
</reference>
<reference evidence="2" key="7">
    <citation type="journal article" date="2005" name="Science">
        <title>The Transcriptional Landscape of the Mammalian Genome.</title>
        <authorList>
            <consortium name="The FANTOM Consortium"/>
            <consortium name="Riken Genome Exploration Research Group and Genome Science Group (Genome Network Project Core Group)"/>
        </authorList>
    </citation>
    <scope>NUCLEOTIDE SEQUENCE</scope>
    <source>
        <strain evidence="2">C57BL/6J</strain>
        <tissue evidence="2">Kidney</tissue>
    </source>
</reference>
<reference evidence="2" key="3">
    <citation type="journal article" date="2000" name="Genome Res.">
        <title>RIKEN integrated sequence analysis (RISA) system--384-format sequencing pipeline with 384 multicapillary sequencer.</title>
        <authorList>
            <person name="Shibata K."/>
            <person name="Itoh M."/>
            <person name="Aizawa K."/>
            <person name="Nagaoka S."/>
            <person name="Sasaki N."/>
            <person name="Carninci P."/>
            <person name="Konno H."/>
            <person name="Akiyama J."/>
            <person name="Nishi K."/>
            <person name="Kitsunai T."/>
            <person name="Tashiro H."/>
            <person name="Itoh M."/>
            <person name="Sumi N."/>
            <person name="Ishii Y."/>
            <person name="Nakamura S."/>
            <person name="Hazama M."/>
            <person name="Nishine T."/>
            <person name="Harada A."/>
            <person name="Yamamoto R."/>
            <person name="Matsumoto H."/>
            <person name="Sakaguchi S."/>
            <person name="Ikegami T."/>
            <person name="Kashiwagi K."/>
            <person name="Fujiwake S."/>
            <person name="Inoue K."/>
            <person name="Togawa Y."/>
            <person name="Izawa M."/>
            <person name="Ohara E."/>
            <person name="Watahiki M."/>
            <person name="Yoneda Y."/>
            <person name="Ishikawa T."/>
            <person name="Ozawa K."/>
            <person name="Tanaka T."/>
            <person name="Matsuura S."/>
            <person name="Kawai J."/>
            <person name="Okazaki Y."/>
            <person name="Muramatsu M."/>
            <person name="Inoue Y."/>
            <person name="Kira A."/>
            <person name="Hayashizaki Y."/>
        </authorList>
    </citation>
    <scope>NUCLEOTIDE SEQUENCE</scope>
    <source>
        <strain evidence="2">C57BL/6J</strain>
        <tissue evidence="2">Kidney</tissue>
    </source>
</reference>
<accession>Q8BUF4</accession>
<feature type="compositionally biased region" description="Basic and acidic residues" evidence="1">
    <location>
        <begin position="171"/>
        <end position="183"/>
    </location>
</feature>
<feature type="non-terminal residue" evidence="2">
    <location>
        <position position="1"/>
    </location>
</feature>
<feature type="compositionally biased region" description="Polar residues" evidence="1">
    <location>
        <begin position="185"/>
        <end position="203"/>
    </location>
</feature>
<name>Q8BUF4_MOUSE</name>
<sequence>EFVDCSDSRLWSSPGSGGGECASREGPRVGQGDPSRAETGEPPRGSAGRSAFPAWAPRPRFPRLREALGPLRRPPLPVPEPGFPRGPCARGAGAPRSQEVPLCTVPGWCGGWDLPSPAQVPRGGPACWGPWRLRHRIPRTPRGGDCEARTHRAWTRTVPVPLCDVPLRRAFEEGQKQRSEPDVISRNSRGVSKRSSQSHYTQW</sequence>
<organism evidence="2">
    <name type="scientific">Mus musculus</name>
    <name type="common">Mouse</name>
    <dbReference type="NCBI Taxonomy" id="10090"/>
    <lineage>
        <taxon>Eukaryota</taxon>
        <taxon>Metazoa</taxon>
        <taxon>Chordata</taxon>
        <taxon>Craniata</taxon>
        <taxon>Vertebrata</taxon>
        <taxon>Euteleostomi</taxon>
        <taxon>Mammalia</taxon>
        <taxon>Eutheria</taxon>
        <taxon>Euarchontoglires</taxon>
        <taxon>Glires</taxon>
        <taxon>Rodentia</taxon>
        <taxon>Myomorpha</taxon>
        <taxon>Muroidea</taxon>
        <taxon>Muridae</taxon>
        <taxon>Murinae</taxon>
        <taxon>Mus</taxon>
        <taxon>Mus</taxon>
    </lineage>
</organism>
<reference evidence="2" key="6">
    <citation type="submission" date="2002-04" db="EMBL/GenBank/DDBJ databases">
        <authorList>
            <person name="Adachi J."/>
            <person name="Aizawa K."/>
            <person name="Akimura T."/>
            <person name="Arakawa T."/>
            <person name="Bono H."/>
            <person name="Carninci P."/>
            <person name="Fukuda S."/>
            <person name="Furuno M."/>
            <person name="Hanagaki T."/>
            <person name="Hara A."/>
            <person name="Hashizume W."/>
            <person name="Hayashida K."/>
            <person name="Hayatsu N."/>
            <person name="Hiramoto K."/>
            <person name="Hiraoka T."/>
            <person name="Hirozane T."/>
            <person name="Hori F."/>
            <person name="Imotani K."/>
            <person name="Ishii Y."/>
            <person name="Itoh M."/>
            <person name="Kagawa I."/>
            <person name="Kasukawa T."/>
            <person name="Katoh H."/>
            <person name="Kawai J."/>
            <person name="Kojima Y."/>
            <person name="Kondo S."/>
            <person name="Konno H."/>
            <person name="Kouda M."/>
            <person name="Koya S."/>
            <person name="Kurihara C."/>
            <person name="Matsuyama T."/>
            <person name="Miyazaki A."/>
            <person name="Murata M."/>
            <person name="Nakamura M."/>
            <person name="Nishi K."/>
            <person name="Nomura K."/>
            <person name="Numazaki R."/>
            <person name="Ohno M."/>
            <person name="Ohsato N."/>
            <person name="Okazaki Y."/>
            <person name="Saito R."/>
            <person name="Saitoh H."/>
            <person name="Sakai C."/>
            <person name="Sakai K."/>
            <person name="Sakazume N."/>
            <person name="Sano H."/>
            <person name="Sasaki D."/>
            <person name="Shibata K."/>
            <person name="Shinagawa A."/>
            <person name="Shiraki T."/>
            <person name="Sogabe Y."/>
            <person name="Tagami M."/>
            <person name="Tagawa A."/>
            <person name="Takahashi F."/>
            <person name="Takaku-Akahira S."/>
            <person name="Takeda Y."/>
            <person name="Tanaka T."/>
            <person name="Tomaru A."/>
            <person name="Toya T."/>
            <person name="Yasunishi A."/>
            <person name="Muramatsu M."/>
            <person name="Hayashizaki Y."/>
        </authorList>
    </citation>
    <scope>NUCLEOTIDE SEQUENCE</scope>
    <source>
        <strain evidence="2">C57BL/6J</strain>
        <tissue evidence="2">Kidney</tissue>
    </source>
</reference>
<dbReference type="EMBL" id="AK085505">
    <property type="protein sequence ID" value="BAC39459.1"/>
    <property type="molecule type" value="mRNA"/>
</dbReference>
<dbReference type="AlphaFoldDB" id="Q8BUF4"/>
<evidence type="ECO:0000313" key="2">
    <source>
        <dbReference type="EMBL" id="BAC39459.1"/>
    </source>
</evidence>
<feature type="region of interest" description="Disordered" evidence="1">
    <location>
        <begin position="171"/>
        <end position="203"/>
    </location>
</feature>
<protein>
    <submittedName>
        <fullName evidence="2">Uncharacterized protein</fullName>
    </submittedName>
</protein>
<feature type="compositionally biased region" description="Low complexity" evidence="1">
    <location>
        <begin position="49"/>
        <end position="58"/>
    </location>
</feature>
<proteinExistence type="evidence at transcript level"/>
<reference evidence="2" key="1">
    <citation type="journal article" date="1999" name="Methods Enzymol.">
        <title>High-efficiency full-length cDNA cloning.</title>
        <authorList>
            <person name="Carninci P."/>
            <person name="Hayashizaki Y."/>
        </authorList>
    </citation>
    <scope>NUCLEOTIDE SEQUENCE</scope>
    <source>
        <strain evidence="2">C57BL/6J</strain>
        <tissue evidence="2">Kidney</tissue>
    </source>
</reference>
<reference evidence="2" key="2">
    <citation type="journal article" date="2000" name="Genome Res.">
        <title>Normalization and subtraction of cap-trapper-selected cDNAs to prepare full-length cDNA libraries for rapid discovery of new genes.</title>
        <authorList>
            <person name="Carninci P."/>
            <person name="Shibata Y."/>
            <person name="Hayatsu N."/>
            <person name="Sugahara Y."/>
            <person name="Shibata K."/>
            <person name="Itoh M."/>
            <person name="Konno H."/>
            <person name="Okazaki Y."/>
            <person name="Muramatsu M."/>
            <person name="Hayashizaki Y."/>
        </authorList>
    </citation>
    <scope>NUCLEOTIDE SEQUENCE</scope>
    <source>
        <strain evidence="2">C57BL/6J</strain>
        <tissue evidence="2">Kidney</tissue>
    </source>
</reference>
<reference evidence="2" key="5">
    <citation type="journal article" date="2002" name="Nature">
        <title>Analysis of the mouse transcriptome based on functional annotation of 60,770 full-length cDNAs.</title>
        <authorList>
            <consortium name="The FANTOM Consortium and the RIKEN Genome Exploration Research Group Phase I and II Team"/>
        </authorList>
    </citation>
    <scope>NUCLEOTIDE SEQUENCE</scope>
    <source>
        <strain evidence="2">C57BL/6J</strain>
        <tissue evidence="2">Kidney</tissue>
    </source>
</reference>